<reference evidence="3" key="1">
    <citation type="submission" date="2022-06" db="EMBL/GenBank/DDBJ databases">
        <authorList>
            <person name="Ping M."/>
        </authorList>
    </citation>
    <scope>NUCLEOTIDE SEQUENCE</scope>
    <source>
        <strain evidence="3">JCM11759T</strain>
    </source>
</reference>
<gene>
    <name evidence="3" type="ORF">NE857_21905</name>
</gene>
<proteinExistence type="predicted"/>
<feature type="region of interest" description="Disordered" evidence="1">
    <location>
        <begin position="131"/>
        <end position="154"/>
    </location>
</feature>
<evidence type="ECO:0000256" key="1">
    <source>
        <dbReference type="SAM" id="MobiDB-lite"/>
    </source>
</evidence>
<feature type="chain" id="PRO_5045464972" evidence="2">
    <location>
        <begin position="26"/>
        <end position="154"/>
    </location>
</feature>
<name>A0ABY5D363_9ACTN</name>
<dbReference type="Proteomes" id="UP001055940">
    <property type="component" value="Chromosome"/>
</dbReference>
<evidence type="ECO:0000256" key="2">
    <source>
        <dbReference type="SAM" id="SignalP"/>
    </source>
</evidence>
<feature type="signal peptide" evidence="2">
    <location>
        <begin position="1"/>
        <end position="25"/>
    </location>
</feature>
<accession>A0ABY5D363</accession>
<keyword evidence="4" id="KW-1185">Reference proteome</keyword>
<feature type="compositionally biased region" description="Basic and acidic residues" evidence="1">
    <location>
        <begin position="133"/>
        <end position="142"/>
    </location>
</feature>
<evidence type="ECO:0000313" key="3">
    <source>
        <dbReference type="EMBL" id="USY17973.1"/>
    </source>
</evidence>
<evidence type="ECO:0000313" key="4">
    <source>
        <dbReference type="Proteomes" id="UP001055940"/>
    </source>
</evidence>
<dbReference type="EMBL" id="CP099837">
    <property type="protein sequence ID" value="USY17973.1"/>
    <property type="molecule type" value="Genomic_DNA"/>
</dbReference>
<organism evidence="3 4">
    <name type="scientific">Nocardiopsis exhalans</name>
    <dbReference type="NCBI Taxonomy" id="163604"/>
    <lineage>
        <taxon>Bacteria</taxon>
        <taxon>Bacillati</taxon>
        <taxon>Actinomycetota</taxon>
        <taxon>Actinomycetes</taxon>
        <taxon>Streptosporangiales</taxon>
        <taxon>Nocardiopsidaceae</taxon>
        <taxon>Nocardiopsis</taxon>
    </lineage>
</organism>
<protein>
    <submittedName>
        <fullName evidence="3">Uncharacterized protein</fullName>
    </submittedName>
</protein>
<dbReference type="PROSITE" id="PS51257">
    <property type="entry name" value="PROKAR_LIPOPROTEIN"/>
    <property type="match status" value="1"/>
</dbReference>
<sequence length="154" mass="16634">MIRPPLAASAAALMLTAVLTTGCGALTLSPEEHSDLLTTATGVSTFELVVTPDLWDKTTSTARDELQELEGSDPGGDLSDRGLKLYTLSGAQLVTYLDHLRRKGHGGWLERSGTPEVHQRVYDEITPVVEQIDGPRSEEEPAPRVVLDDTITQP</sequence>
<keyword evidence="2" id="KW-0732">Signal</keyword>
<dbReference type="RefSeq" id="WP_254417463.1">
    <property type="nucleotide sequence ID" value="NZ_BAAAJB010000011.1"/>
</dbReference>